<dbReference type="OrthoDB" id="10029326at2759"/>
<dbReference type="InterPro" id="IPR037654">
    <property type="entry name" value="Big1"/>
</dbReference>
<dbReference type="EMBL" id="ML210168">
    <property type="protein sequence ID" value="TFK27001.1"/>
    <property type="molecule type" value="Genomic_DNA"/>
</dbReference>
<evidence type="ECO:0000256" key="6">
    <source>
        <dbReference type="ARBA" id="ARBA00022824"/>
    </source>
</evidence>
<organism evidence="12 13">
    <name type="scientific">Coprinopsis marcescibilis</name>
    <name type="common">Agaric fungus</name>
    <name type="synonym">Psathyrella marcescibilis</name>
    <dbReference type="NCBI Taxonomy" id="230819"/>
    <lineage>
        <taxon>Eukaryota</taxon>
        <taxon>Fungi</taxon>
        <taxon>Dikarya</taxon>
        <taxon>Basidiomycota</taxon>
        <taxon>Agaricomycotina</taxon>
        <taxon>Agaricomycetes</taxon>
        <taxon>Agaricomycetidae</taxon>
        <taxon>Agaricales</taxon>
        <taxon>Agaricineae</taxon>
        <taxon>Psathyrellaceae</taxon>
        <taxon>Coprinopsis</taxon>
    </lineage>
</organism>
<evidence type="ECO:0000256" key="4">
    <source>
        <dbReference type="ARBA" id="ARBA00022692"/>
    </source>
</evidence>
<evidence type="ECO:0000256" key="3">
    <source>
        <dbReference type="ARBA" id="ARBA00022089"/>
    </source>
</evidence>
<dbReference type="Proteomes" id="UP000307440">
    <property type="component" value="Unassembled WGS sequence"/>
</dbReference>
<dbReference type="GO" id="GO:0009272">
    <property type="term" value="P:fungal-type cell wall biogenesis"/>
    <property type="evidence" value="ECO:0007669"/>
    <property type="project" value="TreeGrafter"/>
</dbReference>
<protein>
    <recommendedName>
        <fullName evidence="3">Protein BIG1</fullName>
    </recommendedName>
</protein>
<evidence type="ECO:0000256" key="7">
    <source>
        <dbReference type="ARBA" id="ARBA00022989"/>
    </source>
</evidence>
<keyword evidence="13" id="KW-1185">Reference proteome</keyword>
<keyword evidence="7 10" id="KW-1133">Transmembrane helix</keyword>
<comment type="similarity">
    <text evidence="2">Belongs to the BIG1 family.</text>
</comment>
<reference evidence="12 13" key="1">
    <citation type="journal article" date="2019" name="Nat. Ecol. Evol.">
        <title>Megaphylogeny resolves global patterns of mushroom evolution.</title>
        <authorList>
            <person name="Varga T."/>
            <person name="Krizsan K."/>
            <person name="Foldi C."/>
            <person name="Dima B."/>
            <person name="Sanchez-Garcia M."/>
            <person name="Sanchez-Ramirez S."/>
            <person name="Szollosi G.J."/>
            <person name="Szarkandi J.G."/>
            <person name="Papp V."/>
            <person name="Albert L."/>
            <person name="Andreopoulos W."/>
            <person name="Angelini C."/>
            <person name="Antonin V."/>
            <person name="Barry K.W."/>
            <person name="Bougher N.L."/>
            <person name="Buchanan P."/>
            <person name="Buyck B."/>
            <person name="Bense V."/>
            <person name="Catcheside P."/>
            <person name="Chovatia M."/>
            <person name="Cooper J."/>
            <person name="Damon W."/>
            <person name="Desjardin D."/>
            <person name="Finy P."/>
            <person name="Geml J."/>
            <person name="Haridas S."/>
            <person name="Hughes K."/>
            <person name="Justo A."/>
            <person name="Karasinski D."/>
            <person name="Kautmanova I."/>
            <person name="Kiss B."/>
            <person name="Kocsube S."/>
            <person name="Kotiranta H."/>
            <person name="LaButti K.M."/>
            <person name="Lechner B.E."/>
            <person name="Liimatainen K."/>
            <person name="Lipzen A."/>
            <person name="Lukacs Z."/>
            <person name="Mihaltcheva S."/>
            <person name="Morgado L.N."/>
            <person name="Niskanen T."/>
            <person name="Noordeloos M.E."/>
            <person name="Ohm R.A."/>
            <person name="Ortiz-Santana B."/>
            <person name="Ovrebo C."/>
            <person name="Racz N."/>
            <person name="Riley R."/>
            <person name="Savchenko A."/>
            <person name="Shiryaev A."/>
            <person name="Soop K."/>
            <person name="Spirin V."/>
            <person name="Szebenyi C."/>
            <person name="Tomsovsky M."/>
            <person name="Tulloss R.E."/>
            <person name="Uehling J."/>
            <person name="Grigoriev I.V."/>
            <person name="Vagvolgyi C."/>
            <person name="Papp T."/>
            <person name="Martin F.M."/>
            <person name="Miettinen O."/>
            <person name="Hibbett D.S."/>
            <person name="Nagy L.G."/>
        </authorList>
    </citation>
    <scope>NUCLEOTIDE SEQUENCE [LARGE SCALE GENOMIC DNA]</scope>
    <source>
        <strain evidence="12 13">CBS 121175</strain>
    </source>
</reference>
<gene>
    <name evidence="12" type="ORF">FA15DRAFT_679197</name>
</gene>
<evidence type="ECO:0000256" key="9">
    <source>
        <dbReference type="ARBA" id="ARBA00023316"/>
    </source>
</evidence>
<keyword evidence="4 10" id="KW-0812">Transmembrane</keyword>
<dbReference type="GO" id="GO:0006078">
    <property type="term" value="P:(1-&gt;6)-beta-D-glucan biosynthetic process"/>
    <property type="evidence" value="ECO:0007669"/>
    <property type="project" value="TreeGrafter"/>
</dbReference>
<dbReference type="PANTHER" id="PTHR28285:SF1">
    <property type="entry name" value="PROTEIN BIG1"/>
    <property type="match status" value="1"/>
</dbReference>
<feature type="transmembrane region" description="Helical" evidence="10">
    <location>
        <begin position="229"/>
        <end position="254"/>
    </location>
</feature>
<comment type="subcellular location">
    <subcellularLocation>
        <location evidence="1">Endoplasmic reticulum membrane</location>
        <topology evidence="1">Single-pass type I membrane protein</topology>
    </subcellularLocation>
</comment>
<dbReference type="PANTHER" id="PTHR28285">
    <property type="entry name" value="PROTEIN BIG1"/>
    <property type="match status" value="1"/>
</dbReference>
<sequence length="274" mass="29915">MTRHFILLAAIAPLAFAYSNTAPLLAWSSLKSNAIDTLPSTVRHASTILDAILNRDEICDYDAVVLVQHAGVHASDLRTLSPESEISRALKESPSTRSYPYLQNDRVDYNLPLLAPNVAKQCNSRLVTYTPGDSGIVLDSSEKHTIVLDMPRLHESGEGRSAEMKFQGNILADELSSLAVSFPKHLVVYAGLALDSHFARADSVFNAPSNTTLPEGGILKRYQLLTPGLITVLLIVLFVFLPVLFVAINALAAIQNPIKMNIPKGFNAQDRKNQ</sequence>
<dbReference type="AlphaFoldDB" id="A0A5C3LEU0"/>
<feature type="signal peptide" evidence="11">
    <location>
        <begin position="1"/>
        <end position="17"/>
    </location>
</feature>
<proteinExistence type="inferred from homology"/>
<keyword evidence="6" id="KW-0256">Endoplasmic reticulum</keyword>
<evidence type="ECO:0000256" key="1">
    <source>
        <dbReference type="ARBA" id="ARBA00004115"/>
    </source>
</evidence>
<accession>A0A5C3LEU0</accession>
<evidence type="ECO:0000256" key="2">
    <source>
        <dbReference type="ARBA" id="ARBA00008203"/>
    </source>
</evidence>
<name>A0A5C3LEU0_COPMA</name>
<keyword evidence="5 11" id="KW-0732">Signal</keyword>
<evidence type="ECO:0000256" key="5">
    <source>
        <dbReference type="ARBA" id="ARBA00022729"/>
    </source>
</evidence>
<evidence type="ECO:0000256" key="8">
    <source>
        <dbReference type="ARBA" id="ARBA00023136"/>
    </source>
</evidence>
<evidence type="ECO:0000256" key="11">
    <source>
        <dbReference type="SAM" id="SignalP"/>
    </source>
</evidence>
<dbReference type="GO" id="GO:0005789">
    <property type="term" value="C:endoplasmic reticulum membrane"/>
    <property type="evidence" value="ECO:0007669"/>
    <property type="project" value="UniProtKB-SubCell"/>
</dbReference>
<feature type="chain" id="PRO_5022974821" description="Protein BIG1" evidence="11">
    <location>
        <begin position="18"/>
        <end position="274"/>
    </location>
</feature>
<evidence type="ECO:0000313" key="12">
    <source>
        <dbReference type="EMBL" id="TFK27001.1"/>
    </source>
</evidence>
<evidence type="ECO:0000256" key="10">
    <source>
        <dbReference type="SAM" id="Phobius"/>
    </source>
</evidence>
<dbReference type="GO" id="GO:0071555">
    <property type="term" value="P:cell wall organization"/>
    <property type="evidence" value="ECO:0007669"/>
    <property type="project" value="UniProtKB-KW"/>
</dbReference>
<keyword evidence="8 10" id="KW-0472">Membrane</keyword>
<keyword evidence="9" id="KW-0961">Cell wall biogenesis/degradation</keyword>
<evidence type="ECO:0000313" key="13">
    <source>
        <dbReference type="Proteomes" id="UP000307440"/>
    </source>
</evidence>